<dbReference type="EMBL" id="VOCK01000005">
    <property type="protein sequence ID" value="TWQ55757.1"/>
    <property type="molecule type" value="Genomic_DNA"/>
</dbReference>
<proteinExistence type="predicted"/>
<evidence type="ECO:0000313" key="1">
    <source>
        <dbReference type="EMBL" id="TWQ55757.1"/>
    </source>
</evidence>
<dbReference type="Proteomes" id="UP000320455">
    <property type="component" value="Unassembled WGS sequence"/>
</dbReference>
<protein>
    <submittedName>
        <fullName evidence="1">Uncharacterized protein</fullName>
    </submittedName>
</protein>
<reference evidence="2" key="1">
    <citation type="journal article" date="2020" name="Phytopathology">
        <title>Genomic acquisitions in emerging populations of Xanthomonas vasicola pv. vasculorum infecting corn in the U.S. and Argentina.</title>
        <authorList>
            <person name="Perez-Quintero A.L."/>
        </authorList>
    </citation>
    <scope>NUCLEOTIDE SEQUENCE [LARGE SCALE GENOMIC DNA]</scope>
    <source>
        <strain evidence="2">Xvh-L</strain>
    </source>
</reference>
<organism evidence="1 2">
    <name type="scientific">Xanthomonas vasicola</name>
    <dbReference type="NCBI Taxonomy" id="56459"/>
    <lineage>
        <taxon>Bacteria</taxon>
        <taxon>Pseudomonadati</taxon>
        <taxon>Pseudomonadota</taxon>
        <taxon>Gammaproteobacteria</taxon>
        <taxon>Lysobacterales</taxon>
        <taxon>Lysobacteraceae</taxon>
        <taxon>Xanthomonas</taxon>
    </lineage>
</organism>
<evidence type="ECO:0000313" key="2">
    <source>
        <dbReference type="Proteomes" id="UP000320455"/>
    </source>
</evidence>
<dbReference type="AlphaFoldDB" id="A0ABD7SDC6"/>
<name>A0ABD7SDC6_XANVA</name>
<comment type="caution">
    <text evidence="1">The sequence shown here is derived from an EMBL/GenBank/DDBJ whole genome shotgun (WGS) entry which is preliminary data.</text>
</comment>
<keyword evidence="2" id="KW-1185">Reference proteome</keyword>
<gene>
    <name evidence="1" type="ORF">FQK01_05155</name>
</gene>
<accession>A0ABD7SDC6</accession>
<sequence>MRVRPGAYFRLQASVGGASVAGNGLFCAADILSDAPSRHIPAMAMAAKQRVAGHVPERVNTLMSTTYITELGCK</sequence>